<keyword evidence="3" id="KW-1185">Reference proteome</keyword>
<protein>
    <submittedName>
        <fullName evidence="2">Uncharacterized protein</fullName>
    </submittedName>
</protein>
<keyword evidence="1" id="KW-0472">Membrane</keyword>
<proteinExistence type="predicted"/>
<dbReference type="EMBL" id="CP001630">
    <property type="protein sequence ID" value="ACU40807.1"/>
    <property type="molecule type" value="Genomic_DNA"/>
</dbReference>
<accession>C6WSD7</accession>
<organism evidence="2 3">
    <name type="scientific">Actinosynnema mirum (strain ATCC 29888 / DSM 43827 / JCM 3225 / NBRC 14064 / NCIMB 13271 / NRRL B-12336 / IMRU 3971 / 101)</name>
    <dbReference type="NCBI Taxonomy" id="446462"/>
    <lineage>
        <taxon>Bacteria</taxon>
        <taxon>Bacillati</taxon>
        <taxon>Actinomycetota</taxon>
        <taxon>Actinomycetes</taxon>
        <taxon>Pseudonocardiales</taxon>
        <taxon>Pseudonocardiaceae</taxon>
        <taxon>Actinosynnema</taxon>
    </lineage>
</organism>
<keyword evidence="1" id="KW-1133">Transmembrane helix</keyword>
<evidence type="ECO:0000313" key="2">
    <source>
        <dbReference type="EMBL" id="ACU40807.1"/>
    </source>
</evidence>
<dbReference type="HOGENOM" id="CLU_220943_0_0_11"/>
<feature type="transmembrane region" description="Helical" evidence="1">
    <location>
        <begin position="6"/>
        <end position="28"/>
    </location>
</feature>
<sequence length="32" mass="3290">MITTIATWTGAALGVLVLVLMAVSSVLVDSQE</sequence>
<evidence type="ECO:0000313" key="3">
    <source>
        <dbReference type="Proteomes" id="UP000002213"/>
    </source>
</evidence>
<dbReference type="KEGG" id="ami:Amir_7015"/>
<keyword evidence="1" id="KW-0812">Transmembrane</keyword>
<evidence type="ECO:0000256" key="1">
    <source>
        <dbReference type="SAM" id="Phobius"/>
    </source>
</evidence>
<dbReference type="AlphaFoldDB" id="C6WSD7"/>
<reference evidence="2 3" key="1">
    <citation type="journal article" date="2009" name="Stand. Genomic Sci.">
        <title>Complete genome sequence of Actinosynnema mirum type strain (101).</title>
        <authorList>
            <person name="Land M."/>
            <person name="Lapidus A."/>
            <person name="Mayilraj S."/>
            <person name="Chen F."/>
            <person name="Copeland A."/>
            <person name="Del Rio T.G."/>
            <person name="Nolan M."/>
            <person name="Lucas S."/>
            <person name="Tice H."/>
            <person name="Cheng J.F."/>
            <person name="Chertkov O."/>
            <person name="Bruce D."/>
            <person name="Goodwin L."/>
            <person name="Pitluck S."/>
            <person name="Rohde M."/>
            <person name="Goker M."/>
            <person name="Pati A."/>
            <person name="Ivanova N."/>
            <person name="Mavromatis K."/>
            <person name="Chen A."/>
            <person name="Palaniappan K."/>
            <person name="Hauser L."/>
            <person name="Chang Y.J."/>
            <person name="Jeffries C.C."/>
            <person name="Brettin T."/>
            <person name="Detter J.C."/>
            <person name="Han C."/>
            <person name="Chain P."/>
            <person name="Tindall B.J."/>
            <person name="Bristow J."/>
            <person name="Eisen J.A."/>
            <person name="Markowitz V."/>
            <person name="Hugenholtz P."/>
            <person name="Kyrpides N.C."/>
            <person name="Klenk H.P."/>
        </authorList>
    </citation>
    <scope>NUCLEOTIDE SEQUENCE [LARGE SCALE GENOMIC DNA]</scope>
    <source>
        <strain evidence="3">ATCC 29888 / DSM 43827 / JCM 3225 / NBRC 14064 / NCIMB 13271 / NRRL B-12336 / IMRU 3971 / 101</strain>
    </source>
</reference>
<dbReference type="Proteomes" id="UP000002213">
    <property type="component" value="Chromosome"/>
</dbReference>
<name>C6WSD7_ACTMD</name>
<gene>
    <name evidence="2" type="ordered locus">Amir_7015</name>
</gene>